<dbReference type="Gene3D" id="3.40.50.150">
    <property type="entry name" value="Vaccinia Virus protein VP39"/>
    <property type="match status" value="1"/>
</dbReference>
<dbReference type="PATRIC" id="fig|242163.4.peg.5147"/>
<feature type="region of interest" description="Disordered" evidence="9">
    <location>
        <begin position="50"/>
        <end position="71"/>
    </location>
</feature>
<dbReference type="InterPro" id="IPR013216">
    <property type="entry name" value="Methyltransf_11"/>
</dbReference>
<dbReference type="GO" id="GO:0102130">
    <property type="term" value="F:malonyl-CoA methyltransferase activity"/>
    <property type="evidence" value="ECO:0007669"/>
    <property type="project" value="UniProtKB-EC"/>
</dbReference>
<dbReference type="InterPro" id="IPR011814">
    <property type="entry name" value="BioC"/>
</dbReference>
<evidence type="ECO:0000256" key="7">
    <source>
        <dbReference type="ARBA" id="ARBA00022756"/>
    </source>
</evidence>
<evidence type="ECO:0000313" key="12">
    <source>
        <dbReference type="Proteomes" id="UP000036959"/>
    </source>
</evidence>
<accession>A0A0L0MEU3</accession>
<dbReference type="HAMAP" id="MF_00835">
    <property type="entry name" value="BioC"/>
    <property type="match status" value="1"/>
</dbReference>
<comment type="pathway">
    <text evidence="2 8">Cofactor biosynthesis; biotin biosynthesis.</text>
</comment>
<keyword evidence="4 8" id="KW-0489">Methyltransferase</keyword>
<dbReference type="PANTHER" id="PTHR13090">
    <property type="entry name" value="ARGININE-HYDROXYLASE NDUFAF5, MITOCHONDRIAL"/>
    <property type="match status" value="1"/>
</dbReference>
<feature type="domain" description="Methyltransferase type 11" evidence="10">
    <location>
        <begin position="116"/>
        <end position="233"/>
    </location>
</feature>
<organism evidence="11 12">
    <name type="scientific">Candidatus Burkholderia verschuerenii</name>
    <dbReference type="NCBI Taxonomy" id="242163"/>
    <lineage>
        <taxon>Bacteria</taxon>
        <taxon>Pseudomonadati</taxon>
        <taxon>Pseudomonadota</taxon>
        <taxon>Betaproteobacteria</taxon>
        <taxon>Burkholderiales</taxon>
        <taxon>Burkholderiaceae</taxon>
        <taxon>Burkholderia</taxon>
    </lineage>
</organism>
<keyword evidence="5 8" id="KW-0808">Transferase</keyword>
<feature type="compositionally biased region" description="Polar residues" evidence="9">
    <location>
        <begin position="50"/>
        <end position="66"/>
    </location>
</feature>
<dbReference type="GO" id="GO:0008757">
    <property type="term" value="F:S-adenosylmethionine-dependent methyltransferase activity"/>
    <property type="evidence" value="ECO:0007669"/>
    <property type="project" value="InterPro"/>
</dbReference>
<dbReference type="EC" id="2.1.1.197" evidence="3 8"/>
<dbReference type="Pfam" id="PF08241">
    <property type="entry name" value="Methyltransf_11"/>
    <property type="match status" value="1"/>
</dbReference>
<evidence type="ECO:0000256" key="5">
    <source>
        <dbReference type="ARBA" id="ARBA00022679"/>
    </source>
</evidence>
<dbReference type="CDD" id="cd02440">
    <property type="entry name" value="AdoMet_MTases"/>
    <property type="match status" value="1"/>
</dbReference>
<dbReference type="Proteomes" id="UP000036959">
    <property type="component" value="Unassembled WGS sequence"/>
</dbReference>
<evidence type="ECO:0000256" key="4">
    <source>
        <dbReference type="ARBA" id="ARBA00022603"/>
    </source>
</evidence>
<comment type="similarity">
    <text evidence="8">Belongs to the methyltransferase superfamily.</text>
</comment>
<reference evidence="12" key="1">
    <citation type="submission" date="2015-06" db="EMBL/GenBank/DDBJ databases">
        <title>Comparative genomics of Burkholderia leaf nodule symbionts.</title>
        <authorList>
            <person name="Carlier A."/>
            <person name="Eberl L."/>
            <person name="Pinto-Carbo M."/>
        </authorList>
    </citation>
    <scope>NUCLEOTIDE SEQUENCE [LARGE SCALE GENOMIC DNA]</scope>
    <source>
        <strain evidence="12">UZHbot4</strain>
    </source>
</reference>
<comment type="caution">
    <text evidence="11">The sequence shown here is derived from an EMBL/GenBank/DDBJ whole genome shotgun (WGS) entry which is preliminary data.</text>
</comment>
<dbReference type="SUPFAM" id="SSF53335">
    <property type="entry name" value="S-adenosyl-L-methionine-dependent methyltransferases"/>
    <property type="match status" value="1"/>
</dbReference>
<dbReference type="GO" id="GO:0010340">
    <property type="term" value="F:carboxyl-O-methyltransferase activity"/>
    <property type="evidence" value="ECO:0007669"/>
    <property type="project" value="UniProtKB-UniRule"/>
</dbReference>
<proteinExistence type="inferred from homology"/>
<feature type="compositionally biased region" description="Basic residues" evidence="9">
    <location>
        <begin position="1"/>
        <end position="14"/>
    </location>
</feature>
<evidence type="ECO:0000256" key="1">
    <source>
        <dbReference type="ARBA" id="ARBA00000852"/>
    </source>
</evidence>
<dbReference type="InterPro" id="IPR029063">
    <property type="entry name" value="SAM-dependent_MTases_sf"/>
</dbReference>
<evidence type="ECO:0000256" key="3">
    <source>
        <dbReference type="ARBA" id="ARBA00012327"/>
    </source>
</evidence>
<keyword evidence="6 8" id="KW-0949">S-adenosyl-L-methionine</keyword>
<keyword evidence="7 8" id="KW-0093">Biotin biosynthesis</keyword>
<evidence type="ECO:0000256" key="2">
    <source>
        <dbReference type="ARBA" id="ARBA00004746"/>
    </source>
</evidence>
<sequence length="383" mass="42718">MLRQRRNTRGHRPRQANGFHDNDPYQNDAAPQITLIRAVAAAYFETTEYTSRSPQKTVMSSPSPKTSRPAYDPRRLREIFDCRAAEFDDVAFLPREIASRMRERLEYIKVVPSRVLDAACGAGADLPGLRERFAEASVTGVDISSAMLARARLAESADAEGGAGWRRFLPNTLAKAFGARGPQLAQADFSALPFAGGAFELLWSNLALHWHARPDLVFPEWQRVLKVNGLLMFSTFGPDTLRELAAAYREAERTLGLDAQAHTIDFVDMHDLGDMLVESGFEIPVMDQEVLTITYKSPESLFADVTRWGAYPFLRADAMRPADAEALRRAVHANLDALRRDDGTIPLTFEVIYGHAWKAVPRQTAEGHGIVRLEDIGRGPKKR</sequence>
<dbReference type="AlphaFoldDB" id="A0A0L0MEU3"/>
<evidence type="ECO:0000313" key="11">
    <source>
        <dbReference type="EMBL" id="KND60858.1"/>
    </source>
</evidence>
<name>A0A0L0MEU3_9BURK</name>
<evidence type="ECO:0000256" key="8">
    <source>
        <dbReference type="HAMAP-Rule" id="MF_00835"/>
    </source>
</evidence>
<comment type="function">
    <text evidence="8">Converts the free carboxyl group of a malonyl-thioester to its methyl ester by transfer of a methyl group from S-adenosyl-L-methionine (SAM). It allows to synthesize pimeloyl-ACP via the fatty acid synthetic pathway.</text>
</comment>
<feature type="region of interest" description="Disordered" evidence="9">
    <location>
        <begin position="1"/>
        <end position="27"/>
    </location>
</feature>
<dbReference type="EMBL" id="LFJJ01000042">
    <property type="protein sequence ID" value="KND60858.1"/>
    <property type="molecule type" value="Genomic_DNA"/>
</dbReference>
<gene>
    <name evidence="8" type="primary">bioC</name>
    <name evidence="11" type="ORF">BVER_00957c</name>
</gene>
<evidence type="ECO:0000256" key="9">
    <source>
        <dbReference type="SAM" id="MobiDB-lite"/>
    </source>
</evidence>
<evidence type="ECO:0000259" key="10">
    <source>
        <dbReference type="Pfam" id="PF08241"/>
    </source>
</evidence>
<dbReference type="GO" id="GO:0032259">
    <property type="term" value="P:methylation"/>
    <property type="evidence" value="ECO:0007669"/>
    <property type="project" value="UniProtKB-KW"/>
</dbReference>
<dbReference type="UniPathway" id="UPA00078"/>
<comment type="catalytic activity">
    <reaction evidence="1 8">
        <text>malonyl-[ACP] + S-adenosyl-L-methionine = malonyl-[ACP] methyl ester + S-adenosyl-L-homocysteine</text>
        <dbReference type="Rhea" id="RHEA:17105"/>
        <dbReference type="Rhea" id="RHEA-COMP:9623"/>
        <dbReference type="Rhea" id="RHEA-COMP:9954"/>
        <dbReference type="ChEBI" id="CHEBI:57856"/>
        <dbReference type="ChEBI" id="CHEBI:59789"/>
        <dbReference type="ChEBI" id="CHEBI:78449"/>
        <dbReference type="ChEBI" id="CHEBI:78845"/>
        <dbReference type="EC" id="2.1.1.197"/>
    </reaction>
</comment>
<protein>
    <recommendedName>
        <fullName evidence="3 8">Malonyl-[acyl-carrier protein] O-methyltransferase</fullName>
        <shortName evidence="8">Malonyl-ACP O-methyltransferase</shortName>
        <ecNumber evidence="3 8">2.1.1.197</ecNumber>
    </recommendedName>
    <alternativeName>
        <fullName evidence="8">Biotin synthesis protein BioC</fullName>
    </alternativeName>
</protein>
<dbReference type="GO" id="GO:0009102">
    <property type="term" value="P:biotin biosynthetic process"/>
    <property type="evidence" value="ECO:0007669"/>
    <property type="project" value="UniProtKB-UniRule"/>
</dbReference>
<keyword evidence="12" id="KW-1185">Reference proteome</keyword>
<dbReference type="InterPro" id="IPR050602">
    <property type="entry name" value="Malonyl-ACP_OMT"/>
</dbReference>
<dbReference type="PANTHER" id="PTHR13090:SF1">
    <property type="entry name" value="ARGININE-HYDROXYLASE NDUFAF5, MITOCHONDRIAL"/>
    <property type="match status" value="1"/>
</dbReference>
<evidence type="ECO:0000256" key="6">
    <source>
        <dbReference type="ARBA" id="ARBA00022691"/>
    </source>
</evidence>